<proteinExistence type="predicted"/>
<evidence type="ECO:0000256" key="1">
    <source>
        <dbReference type="ARBA" id="ARBA00022723"/>
    </source>
</evidence>
<evidence type="ECO:0000256" key="2">
    <source>
        <dbReference type="ARBA" id="ARBA00022771"/>
    </source>
</evidence>
<keyword evidence="2" id="KW-0863">Zinc-finger</keyword>
<feature type="domain" description="U1-C C2H2-type zinc finger" evidence="5">
    <location>
        <begin position="3"/>
        <end position="19"/>
    </location>
</feature>
<name>A0A7N0REH4_KALFE</name>
<organism evidence="6 7">
    <name type="scientific">Kalanchoe fedtschenkoi</name>
    <name type="common">Lavender scallops</name>
    <name type="synonym">South American air plant</name>
    <dbReference type="NCBI Taxonomy" id="63787"/>
    <lineage>
        <taxon>Eukaryota</taxon>
        <taxon>Viridiplantae</taxon>
        <taxon>Streptophyta</taxon>
        <taxon>Embryophyta</taxon>
        <taxon>Tracheophyta</taxon>
        <taxon>Spermatophyta</taxon>
        <taxon>Magnoliopsida</taxon>
        <taxon>eudicotyledons</taxon>
        <taxon>Gunneridae</taxon>
        <taxon>Pentapetalae</taxon>
        <taxon>Saxifragales</taxon>
        <taxon>Crassulaceae</taxon>
        <taxon>Kalanchoe</taxon>
    </lineage>
</organism>
<dbReference type="InterPro" id="IPR013085">
    <property type="entry name" value="U1-CZ_Znf_C2H2"/>
</dbReference>
<dbReference type="Proteomes" id="UP000594263">
    <property type="component" value="Unplaced"/>
</dbReference>
<dbReference type="SUPFAM" id="SSF57667">
    <property type="entry name" value="beta-beta-alpha zinc fingers"/>
    <property type="match status" value="1"/>
</dbReference>
<dbReference type="GO" id="GO:0008270">
    <property type="term" value="F:zinc ion binding"/>
    <property type="evidence" value="ECO:0007669"/>
    <property type="project" value="UniProtKB-KW"/>
</dbReference>
<keyword evidence="4" id="KW-0812">Transmembrane</keyword>
<keyword evidence="7" id="KW-1185">Reference proteome</keyword>
<keyword evidence="3" id="KW-0862">Zinc</keyword>
<dbReference type="Pfam" id="PF06220">
    <property type="entry name" value="zf-U1"/>
    <property type="match status" value="1"/>
</dbReference>
<evidence type="ECO:0000259" key="5">
    <source>
        <dbReference type="Pfam" id="PF06220"/>
    </source>
</evidence>
<dbReference type="AlphaFoldDB" id="A0A7N0REH4"/>
<keyword evidence="1" id="KW-0479">Metal-binding</keyword>
<dbReference type="Gene3D" id="3.30.160.60">
    <property type="entry name" value="Classic Zinc Finger"/>
    <property type="match status" value="1"/>
</dbReference>
<protein>
    <recommendedName>
        <fullName evidence="5">U1-C C2H2-type zinc finger domain-containing protein</fullName>
    </recommendedName>
</protein>
<keyword evidence="4" id="KW-0472">Membrane</keyword>
<sequence>MNMPRYYCDYCDTYLTHESVMQPFCAISKGYISLLMWCVSLFEVCLIGDWKIIMAVFVYVLRFLLYSW</sequence>
<evidence type="ECO:0000256" key="3">
    <source>
        <dbReference type="ARBA" id="ARBA00022833"/>
    </source>
</evidence>
<accession>A0A7N0REH4</accession>
<dbReference type="Gramene" id="Kaladp0008s0351.1.v1.1">
    <property type="protein sequence ID" value="Kaladp0008s0351.1.v1.1"/>
    <property type="gene ID" value="Kaladp0008s0351.v1.1"/>
</dbReference>
<feature type="transmembrane region" description="Helical" evidence="4">
    <location>
        <begin position="34"/>
        <end position="61"/>
    </location>
</feature>
<dbReference type="InterPro" id="IPR036236">
    <property type="entry name" value="Znf_C2H2_sf"/>
</dbReference>
<dbReference type="EnsemblPlants" id="Kaladp0008s0351.1.v1.1">
    <property type="protein sequence ID" value="Kaladp0008s0351.1.v1.1"/>
    <property type="gene ID" value="Kaladp0008s0351.v1.1"/>
</dbReference>
<reference evidence="6" key="1">
    <citation type="submission" date="2021-01" db="UniProtKB">
        <authorList>
            <consortium name="EnsemblPlants"/>
        </authorList>
    </citation>
    <scope>IDENTIFICATION</scope>
</reference>
<keyword evidence="4" id="KW-1133">Transmembrane helix</keyword>
<evidence type="ECO:0000313" key="6">
    <source>
        <dbReference type="EnsemblPlants" id="Kaladp0008s0351.1.v1.1"/>
    </source>
</evidence>
<evidence type="ECO:0000256" key="4">
    <source>
        <dbReference type="SAM" id="Phobius"/>
    </source>
</evidence>
<evidence type="ECO:0000313" key="7">
    <source>
        <dbReference type="Proteomes" id="UP000594263"/>
    </source>
</evidence>